<dbReference type="Proteomes" id="UP000253845">
    <property type="component" value="Unassembled WGS sequence"/>
</dbReference>
<name>A0A370C6E0_ASPNG</name>
<reference evidence="1 2" key="1">
    <citation type="submission" date="2018-07" db="EMBL/GenBank/DDBJ databases">
        <title>Section-level genome sequencing of Aspergillus section Nigri to investigate inter- and intra-species variation.</title>
        <authorList>
            <consortium name="DOE Joint Genome Institute"/>
            <person name="Vesth T.C."/>
            <person name="Nybo J.L."/>
            <person name="Theobald S."/>
            <person name="Frisvad J.C."/>
            <person name="Larsen T.O."/>
            <person name="Nielsen K.F."/>
            <person name="Hoof J.B."/>
            <person name="Brandl J."/>
            <person name="Salamov A."/>
            <person name="Riley R."/>
            <person name="Gladden J.M."/>
            <person name="Phatale P."/>
            <person name="Nielsen M.T."/>
            <person name="Lyhne E.K."/>
            <person name="Kogle M.E."/>
            <person name="Strasser K."/>
            <person name="McDonnell E."/>
            <person name="Barry K."/>
            <person name="Clum A."/>
            <person name="Chen C."/>
            <person name="Nolan M."/>
            <person name="Sandor L."/>
            <person name="Kuo A."/>
            <person name="Lipzen A."/>
            <person name="Hainaut M."/>
            <person name="Drula E."/>
            <person name="Tsang A."/>
            <person name="Magnuson J.K."/>
            <person name="Henrissat B."/>
            <person name="Wiebenga A."/>
            <person name="Simmons B.A."/>
            <person name="Makela M.R."/>
            <person name="De vries R.P."/>
            <person name="Grigoriev I.V."/>
            <person name="Mortensen U.H."/>
            <person name="Baker S.E."/>
            <person name="Andersen M.R."/>
        </authorList>
    </citation>
    <scope>NUCLEOTIDE SEQUENCE [LARGE SCALE GENOMIC DNA]</scope>
    <source>
        <strain evidence="1 2">ATCC 13496</strain>
    </source>
</reference>
<proteinExistence type="predicted"/>
<dbReference type="EMBL" id="KZ851907">
    <property type="protein sequence ID" value="RDH22571.1"/>
    <property type="molecule type" value="Genomic_DNA"/>
</dbReference>
<evidence type="ECO:0000313" key="2">
    <source>
        <dbReference type="Proteomes" id="UP000253845"/>
    </source>
</evidence>
<protein>
    <submittedName>
        <fullName evidence="1">Uncharacterized protein</fullName>
    </submittedName>
</protein>
<dbReference type="AlphaFoldDB" id="A0A370C6E0"/>
<evidence type="ECO:0000313" key="1">
    <source>
        <dbReference type="EMBL" id="RDH22571.1"/>
    </source>
</evidence>
<organism evidence="1 2">
    <name type="scientific">Aspergillus niger ATCC 13496</name>
    <dbReference type="NCBI Taxonomy" id="1353008"/>
    <lineage>
        <taxon>Eukaryota</taxon>
        <taxon>Fungi</taxon>
        <taxon>Dikarya</taxon>
        <taxon>Ascomycota</taxon>
        <taxon>Pezizomycotina</taxon>
        <taxon>Eurotiomycetes</taxon>
        <taxon>Eurotiomycetidae</taxon>
        <taxon>Eurotiales</taxon>
        <taxon>Aspergillaceae</taxon>
        <taxon>Aspergillus</taxon>
        <taxon>Aspergillus subgen. Circumdati</taxon>
    </lineage>
</organism>
<gene>
    <name evidence="1" type="ORF">M747DRAFT_339548</name>
</gene>
<accession>A0A370C6E0</accession>
<dbReference type="VEuPathDB" id="FungiDB:M747DRAFT_339548"/>
<sequence>MTTPALAPAPAPAPASTPDRVPAPAPMFVPFRSGLGIALDAARALVPVPASPPDLCFSFLNPVRFPKLPSMKLRRYVAWLLREAEVPAFPWGPEITRIYGSENKFQYHLWAVKDEEMEKAVQVLDKAGLPPCKHGRRCKVFDPQYTELPFPDHHYHTDHNYQVNGVTKGVYLYRKSRLFPSLPDPPLDDPEPKDRCYMLSSDSRFPDWNIDPAERLSEQKYPVTIPTPARYLEAICLLAVRYREGQHSSAFWDEEEDRMMDLLGDRFVDVLQLSDLDEPWHEYCRRNVDRIYSDRVDDWCGRKYQALIYADLKKKGQLQSPETKEILRTRWLSGFFSELAKAQGLSPDALLK</sequence>